<proteinExistence type="predicted"/>
<keyword evidence="2" id="KW-1185">Reference proteome</keyword>
<evidence type="ECO:0000313" key="1">
    <source>
        <dbReference type="EMBL" id="EEC77117.1"/>
    </source>
</evidence>
<accession>B8ASU2</accession>
<gene>
    <name evidence="1" type="ORF">OsI_15543</name>
</gene>
<dbReference type="EMBL" id="CM000129">
    <property type="protein sequence ID" value="EEC77117.1"/>
    <property type="molecule type" value="Genomic_DNA"/>
</dbReference>
<evidence type="ECO:0000313" key="2">
    <source>
        <dbReference type="Proteomes" id="UP000007015"/>
    </source>
</evidence>
<dbReference type="Proteomes" id="UP000007015">
    <property type="component" value="Chromosome 4"/>
</dbReference>
<dbReference type="Gramene" id="BGIOSGA015251-TA">
    <property type="protein sequence ID" value="BGIOSGA015251-PA"/>
    <property type="gene ID" value="BGIOSGA015251"/>
</dbReference>
<reference evidence="1 2" key="1">
    <citation type="journal article" date="2005" name="PLoS Biol.">
        <title>The genomes of Oryza sativa: a history of duplications.</title>
        <authorList>
            <person name="Yu J."/>
            <person name="Wang J."/>
            <person name="Lin W."/>
            <person name="Li S."/>
            <person name="Li H."/>
            <person name="Zhou J."/>
            <person name="Ni P."/>
            <person name="Dong W."/>
            <person name="Hu S."/>
            <person name="Zeng C."/>
            <person name="Zhang J."/>
            <person name="Zhang Y."/>
            <person name="Li R."/>
            <person name="Xu Z."/>
            <person name="Li S."/>
            <person name="Li X."/>
            <person name="Zheng H."/>
            <person name="Cong L."/>
            <person name="Lin L."/>
            <person name="Yin J."/>
            <person name="Geng J."/>
            <person name="Li G."/>
            <person name="Shi J."/>
            <person name="Liu J."/>
            <person name="Lv H."/>
            <person name="Li J."/>
            <person name="Wang J."/>
            <person name="Deng Y."/>
            <person name="Ran L."/>
            <person name="Shi X."/>
            <person name="Wang X."/>
            <person name="Wu Q."/>
            <person name="Li C."/>
            <person name="Ren X."/>
            <person name="Wang J."/>
            <person name="Wang X."/>
            <person name="Li D."/>
            <person name="Liu D."/>
            <person name="Zhang X."/>
            <person name="Ji Z."/>
            <person name="Zhao W."/>
            <person name="Sun Y."/>
            <person name="Zhang Z."/>
            <person name="Bao J."/>
            <person name="Han Y."/>
            <person name="Dong L."/>
            <person name="Ji J."/>
            <person name="Chen P."/>
            <person name="Wu S."/>
            <person name="Liu J."/>
            <person name="Xiao Y."/>
            <person name="Bu D."/>
            <person name="Tan J."/>
            <person name="Yang L."/>
            <person name="Ye C."/>
            <person name="Zhang J."/>
            <person name="Xu J."/>
            <person name="Zhou Y."/>
            <person name="Yu Y."/>
            <person name="Zhang B."/>
            <person name="Zhuang S."/>
            <person name="Wei H."/>
            <person name="Liu B."/>
            <person name="Lei M."/>
            <person name="Yu H."/>
            <person name="Li Y."/>
            <person name="Xu H."/>
            <person name="Wei S."/>
            <person name="He X."/>
            <person name="Fang L."/>
            <person name="Zhang Z."/>
            <person name="Zhang Y."/>
            <person name="Huang X."/>
            <person name="Su Z."/>
            <person name="Tong W."/>
            <person name="Li J."/>
            <person name="Tong Z."/>
            <person name="Li S."/>
            <person name="Ye J."/>
            <person name="Wang L."/>
            <person name="Fang L."/>
            <person name="Lei T."/>
            <person name="Chen C."/>
            <person name="Chen H."/>
            <person name="Xu Z."/>
            <person name="Li H."/>
            <person name="Huang H."/>
            <person name="Zhang F."/>
            <person name="Xu H."/>
            <person name="Li N."/>
            <person name="Zhao C."/>
            <person name="Li S."/>
            <person name="Dong L."/>
            <person name="Huang Y."/>
            <person name="Li L."/>
            <person name="Xi Y."/>
            <person name="Qi Q."/>
            <person name="Li W."/>
            <person name="Zhang B."/>
            <person name="Hu W."/>
            <person name="Zhang Y."/>
            <person name="Tian X."/>
            <person name="Jiao Y."/>
            <person name="Liang X."/>
            <person name="Jin J."/>
            <person name="Gao L."/>
            <person name="Zheng W."/>
            <person name="Hao B."/>
            <person name="Liu S."/>
            <person name="Wang W."/>
            <person name="Yuan L."/>
            <person name="Cao M."/>
            <person name="McDermott J."/>
            <person name="Samudrala R."/>
            <person name="Wang J."/>
            <person name="Wong G.K."/>
            <person name="Yang H."/>
        </authorList>
    </citation>
    <scope>NUCLEOTIDE SEQUENCE [LARGE SCALE GENOMIC DNA]</scope>
    <source>
        <strain evidence="2">cv. 93-11</strain>
    </source>
</reference>
<organism evidence="1 2">
    <name type="scientific">Oryza sativa subsp. indica</name>
    <name type="common">Rice</name>
    <dbReference type="NCBI Taxonomy" id="39946"/>
    <lineage>
        <taxon>Eukaryota</taxon>
        <taxon>Viridiplantae</taxon>
        <taxon>Streptophyta</taxon>
        <taxon>Embryophyta</taxon>
        <taxon>Tracheophyta</taxon>
        <taxon>Spermatophyta</taxon>
        <taxon>Magnoliopsida</taxon>
        <taxon>Liliopsida</taxon>
        <taxon>Poales</taxon>
        <taxon>Poaceae</taxon>
        <taxon>BOP clade</taxon>
        <taxon>Oryzoideae</taxon>
        <taxon>Oryzeae</taxon>
        <taxon>Oryzinae</taxon>
        <taxon>Oryza</taxon>
        <taxon>Oryza sativa</taxon>
    </lineage>
</organism>
<name>B8ASU2_ORYSI</name>
<sequence>MRAISVVHNLTGTGGMIIDRSVDYAERLFAMGKPVELPATDHRKKTGRMEKEWKLFPSAPKTERSIST</sequence>
<dbReference type="HOGENOM" id="CLU_2798498_0_0_1"/>
<protein>
    <submittedName>
        <fullName evidence="1">Uncharacterized protein</fullName>
    </submittedName>
</protein>
<dbReference type="AlphaFoldDB" id="B8ASU2"/>